<sequence>MNRNMLYLIIGGLTVLVVGLGFYIYDQNTKPAGIELKIGEGGVSIQQN</sequence>
<dbReference type="AlphaFoldDB" id="A0A839EMW4"/>
<keyword evidence="1" id="KW-0812">Transmembrane</keyword>
<feature type="transmembrane region" description="Helical" evidence="1">
    <location>
        <begin position="6"/>
        <end position="25"/>
    </location>
</feature>
<proteinExistence type="predicted"/>
<dbReference type="EMBL" id="JACGXN010000002">
    <property type="protein sequence ID" value="MBA8878786.1"/>
    <property type="molecule type" value="Genomic_DNA"/>
</dbReference>
<gene>
    <name evidence="2" type="ORF">FHW16_002498</name>
</gene>
<organism evidence="2 3">
    <name type="scientific">Phyllobacterium myrsinacearum</name>
    <dbReference type="NCBI Taxonomy" id="28101"/>
    <lineage>
        <taxon>Bacteria</taxon>
        <taxon>Pseudomonadati</taxon>
        <taxon>Pseudomonadota</taxon>
        <taxon>Alphaproteobacteria</taxon>
        <taxon>Hyphomicrobiales</taxon>
        <taxon>Phyllobacteriaceae</taxon>
        <taxon>Phyllobacterium</taxon>
    </lineage>
</organism>
<keyword evidence="1" id="KW-1133">Transmembrane helix</keyword>
<evidence type="ECO:0000313" key="3">
    <source>
        <dbReference type="Proteomes" id="UP000549052"/>
    </source>
</evidence>
<comment type="caution">
    <text evidence="2">The sequence shown here is derived from an EMBL/GenBank/DDBJ whole genome shotgun (WGS) entry which is preliminary data.</text>
</comment>
<reference evidence="2 3" key="1">
    <citation type="submission" date="2020-07" db="EMBL/GenBank/DDBJ databases">
        <title>Genomic Encyclopedia of Type Strains, Phase IV (KMG-V): Genome sequencing to study the core and pangenomes of soil and plant-associated prokaryotes.</title>
        <authorList>
            <person name="Whitman W."/>
        </authorList>
    </citation>
    <scope>NUCLEOTIDE SEQUENCE [LARGE SCALE GENOMIC DNA]</scope>
    <source>
        <strain evidence="2 3">AN3</strain>
    </source>
</reference>
<dbReference type="Proteomes" id="UP000549052">
    <property type="component" value="Unassembled WGS sequence"/>
</dbReference>
<evidence type="ECO:0000313" key="2">
    <source>
        <dbReference type="EMBL" id="MBA8878786.1"/>
    </source>
</evidence>
<dbReference type="RefSeq" id="WP_182549433.1">
    <property type="nucleotide sequence ID" value="NZ_JACGXN010000002.1"/>
</dbReference>
<keyword evidence="1" id="KW-0472">Membrane</keyword>
<name>A0A839EMW4_9HYPH</name>
<keyword evidence="3" id="KW-1185">Reference proteome</keyword>
<accession>A0A839EMW4</accession>
<protein>
    <submittedName>
        <fullName evidence="2">RsiW-degrading membrane proteinase PrsW (M82 family)</fullName>
    </submittedName>
</protein>
<evidence type="ECO:0000256" key="1">
    <source>
        <dbReference type="SAM" id="Phobius"/>
    </source>
</evidence>